<name>A0A2D0L3A3_9GAMM</name>
<dbReference type="AlphaFoldDB" id="A0A2D0L3A3"/>
<keyword evidence="2" id="KW-1185">Reference proteome</keyword>
<evidence type="ECO:0000313" key="2">
    <source>
        <dbReference type="Proteomes" id="UP000221101"/>
    </source>
</evidence>
<sequence>MIDILVLSCELSSHISFNMILSINGLTLSLDSGKYMQLYRFNNPIITVYSPDFIDLADTNMLREDA</sequence>
<accession>A0A2D0L3A3</accession>
<evidence type="ECO:0000313" key="1">
    <source>
        <dbReference type="EMBL" id="PHM70183.1"/>
    </source>
</evidence>
<proteinExistence type="predicted"/>
<dbReference type="Proteomes" id="UP000221101">
    <property type="component" value="Unassembled WGS sequence"/>
</dbReference>
<protein>
    <submittedName>
        <fullName evidence="1">Uncharacterized protein</fullName>
    </submittedName>
</protein>
<comment type="caution">
    <text evidence="1">The sequence shown here is derived from an EMBL/GenBank/DDBJ whole genome shotgun (WGS) entry which is preliminary data.</text>
</comment>
<gene>
    <name evidence="1" type="ORF">Xkoz_03167</name>
</gene>
<dbReference type="EMBL" id="NJCX01000026">
    <property type="protein sequence ID" value="PHM70183.1"/>
    <property type="molecule type" value="Genomic_DNA"/>
</dbReference>
<reference evidence="1 2" key="1">
    <citation type="journal article" date="2017" name="Nat. Microbiol.">
        <title>Natural product diversity associated with the nematode symbionts Photorhabdus and Xenorhabdus.</title>
        <authorList>
            <person name="Tobias N.J."/>
            <person name="Wolff H."/>
            <person name="Djahanschiri B."/>
            <person name="Grundmann F."/>
            <person name="Kronenwerth M."/>
            <person name="Shi Y.M."/>
            <person name="Simonyi S."/>
            <person name="Grun P."/>
            <person name="Shapiro-Ilan D."/>
            <person name="Pidot S.J."/>
            <person name="Stinear T.P."/>
            <person name="Ebersberger I."/>
            <person name="Bode H.B."/>
        </authorList>
    </citation>
    <scope>NUCLEOTIDE SEQUENCE [LARGE SCALE GENOMIC DNA]</scope>
    <source>
        <strain evidence="1 2">DSM 17907</strain>
    </source>
</reference>
<organism evidence="1 2">
    <name type="scientific">Xenorhabdus kozodoii</name>
    <dbReference type="NCBI Taxonomy" id="351676"/>
    <lineage>
        <taxon>Bacteria</taxon>
        <taxon>Pseudomonadati</taxon>
        <taxon>Pseudomonadota</taxon>
        <taxon>Gammaproteobacteria</taxon>
        <taxon>Enterobacterales</taxon>
        <taxon>Morganellaceae</taxon>
        <taxon>Xenorhabdus</taxon>
    </lineage>
</organism>